<comment type="caution">
    <text evidence="1">The sequence shown here is derived from an EMBL/GenBank/DDBJ whole genome shotgun (WGS) entry which is preliminary data.</text>
</comment>
<dbReference type="Gene3D" id="3.10.450.50">
    <property type="match status" value="1"/>
</dbReference>
<organism evidence="1 2">
    <name type="scientific">Brevundimonas abyssalis TAR-001</name>
    <dbReference type="NCBI Taxonomy" id="1391729"/>
    <lineage>
        <taxon>Bacteria</taxon>
        <taxon>Pseudomonadati</taxon>
        <taxon>Pseudomonadota</taxon>
        <taxon>Alphaproteobacteria</taxon>
        <taxon>Caulobacterales</taxon>
        <taxon>Caulobacteraceae</taxon>
        <taxon>Brevundimonas</taxon>
    </lineage>
</organism>
<protein>
    <submittedName>
        <fullName evidence="1">Uncharacterized protein</fullName>
    </submittedName>
</protein>
<name>A0A8E0N8Y5_9CAUL</name>
<proteinExistence type="predicted"/>
<evidence type="ECO:0000313" key="2">
    <source>
        <dbReference type="Proteomes" id="UP000016569"/>
    </source>
</evidence>
<dbReference type="RefSeq" id="WP_021697164.1">
    <property type="nucleotide sequence ID" value="NZ_BATC01000018.1"/>
</dbReference>
<evidence type="ECO:0000313" key="1">
    <source>
        <dbReference type="EMBL" id="GAD59069.1"/>
    </source>
</evidence>
<dbReference type="Proteomes" id="UP000016569">
    <property type="component" value="Unassembled WGS sequence"/>
</dbReference>
<dbReference type="AlphaFoldDB" id="A0A8E0N8Y5"/>
<reference evidence="2" key="1">
    <citation type="journal article" date="2013" name="Genome Announc.">
        <title>Draft Genome Sequence of the Dimorphic Prosthecate Bacterium Brevundimonas abyssalis TAR-001T.</title>
        <authorList>
            <person name="Tsubouchi T."/>
            <person name="Nishi S."/>
            <person name="Usui K."/>
            <person name="Shimane Y."/>
            <person name="Takaki Y."/>
            <person name="Maruyama T."/>
            <person name="Hatada Y."/>
        </authorList>
    </citation>
    <scope>NUCLEOTIDE SEQUENCE [LARGE SCALE GENOMIC DNA]</scope>
    <source>
        <strain evidence="2">TAR-001</strain>
    </source>
</reference>
<dbReference type="OrthoDB" id="6692273at2"/>
<gene>
    <name evidence="1" type="ORF">MBEBAB_1319</name>
</gene>
<sequence>MTMTRITRSGDCRNSPKNAFMQEVAIGLLTGAETLEASLAETVVLRRNGHADVTGAEAVRTLAADMFRDHHDVLIVHHAISHGKVGAANCVAVKGDARTAFAVVVEFATAKADRVAVIDLYGV</sequence>
<keyword evidence="2" id="KW-1185">Reference proteome</keyword>
<accession>A0A8E0N8Y5</accession>
<dbReference type="EMBL" id="BATC01000018">
    <property type="protein sequence ID" value="GAD59069.1"/>
    <property type="molecule type" value="Genomic_DNA"/>
</dbReference>